<feature type="chain" id="PRO_5020928951" description="Secreted protein" evidence="1">
    <location>
        <begin position="30"/>
        <end position="250"/>
    </location>
</feature>
<keyword evidence="3" id="KW-1185">Reference proteome</keyword>
<keyword evidence="1" id="KW-0732">Signal</keyword>
<evidence type="ECO:0000313" key="3">
    <source>
        <dbReference type="Proteomes" id="UP000295509"/>
    </source>
</evidence>
<reference evidence="2 3" key="1">
    <citation type="submission" date="2019-03" db="EMBL/GenBank/DDBJ databases">
        <title>Genomic Encyclopedia of Type Strains, Phase III (KMG-III): the genomes of soil and plant-associated and newly described type strains.</title>
        <authorList>
            <person name="Whitman W."/>
        </authorList>
    </citation>
    <scope>NUCLEOTIDE SEQUENCE [LARGE SCALE GENOMIC DNA]</scope>
    <source>
        <strain evidence="2 3">LMG 29544</strain>
    </source>
</reference>
<evidence type="ECO:0008006" key="4">
    <source>
        <dbReference type="Google" id="ProtNLM"/>
    </source>
</evidence>
<dbReference type="AlphaFoldDB" id="A0A4R8L8T7"/>
<accession>A0A4R8L8T7</accession>
<protein>
    <recommendedName>
        <fullName evidence="4">Secreted protein</fullName>
    </recommendedName>
</protein>
<comment type="caution">
    <text evidence="2">The sequence shown here is derived from an EMBL/GenBank/DDBJ whole genome shotgun (WGS) entry which is preliminary data.</text>
</comment>
<dbReference type="Proteomes" id="UP000295509">
    <property type="component" value="Unassembled WGS sequence"/>
</dbReference>
<sequence>MQRVIHIRPWPCFAALALTLMFCASSVAAQQKPDATFHSDDPMAVRAALTGKPEDAGKRSVTTRLREFVAELPHRASRAHAASGVDPQERSFVFVVNAPLGILYQARTRLLKVDVPLADDDRPGYIVLKKTVTGSSGRRLVIAPDAKAKGYVQTVDRIELVTAGKRATAQGRLKLSKSAFDAANGDFAIALVCHLVPPYLTDRHDHQDPTDDEPTDITTRTSTLHADVDEVWLIDVSDGSVLSTKLRLTK</sequence>
<gene>
    <name evidence="2" type="ORF">BX592_13011</name>
</gene>
<evidence type="ECO:0000256" key="1">
    <source>
        <dbReference type="SAM" id="SignalP"/>
    </source>
</evidence>
<name>A0A4R8L8T7_9BURK</name>
<proteinExistence type="predicted"/>
<dbReference type="EMBL" id="SORE01000030">
    <property type="protein sequence ID" value="TDY38785.1"/>
    <property type="molecule type" value="Genomic_DNA"/>
</dbReference>
<evidence type="ECO:0000313" key="2">
    <source>
        <dbReference type="EMBL" id="TDY38785.1"/>
    </source>
</evidence>
<organism evidence="2 3">
    <name type="scientific">Paraburkholderia rhizosphaerae</name>
    <dbReference type="NCBI Taxonomy" id="480658"/>
    <lineage>
        <taxon>Bacteria</taxon>
        <taxon>Pseudomonadati</taxon>
        <taxon>Pseudomonadota</taxon>
        <taxon>Betaproteobacteria</taxon>
        <taxon>Burkholderiales</taxon>
        <taxon>Burkholderiaceae</taxon>
        <taxon>Paraburkholderia</taxon>
    </lineage>
</organism>
<feature type="signal peptide" evidence="1">
    <location>
        <begin position="1"/>
        <end position="29"/>
    </location>
</feature>